<dbReference type="EMBL" id="PNEN01000492">
    <property type="protein sequence ID" value="PPJ57540.1"/>
    <property type="molecule type" value="Genomic_DNA"/>
</dbReference>
<keyword evidence="3" id="KW-1185">Reference proteome</keyword>
<sequence>MHFFILSTFFVPVFASPFFAQGEQKVLQESGLFCDNAQFRAATEPRAASAYCSAFLNIPTITVSKTIDRVIKTATNTISTRTYLAYPVTTRVAQTITLLEGVTRTSTITVTTSISTTSTLQPLTSCPIAPATCDKSKSINTAPPLESRPACFTAYSALASLRKACKCLSLSTATTTKTITDSSAATSIITITAAGKHTRRLTRTITTATVTITPTHGATVTKSISAVETEVIHGPFKLASGPDYRLNPENGWAWSYEALSHDVQAQFGGAADCSASYFALNGTRLVSQFFDNVADFPPYSLVGNVKVEAGQNANAVHFTATQKLTDDRVPLSCTFERSMDEANPNAACPLTCTYAGAAGGRSTQREGKKWYLGGEEGGFGSFTMYAYQYNWV</sequence>
<feature type="signal peptide" evidence="1">
    <location>
        <begin position="1"/>
        <end position="15"/>
    </location>
</feature>
<evidence type="ECO:0000256" key="1">
    <source>
        <dbReference type="SAM" id="SignalP"/>
    </source>
</evidence>
<comment type="caution">
    <text evidence="2">The sequence shown here is derived from an EMBL/GenBank/DDBJ whole genome shotgun (WGS) entry which is preliminary data.</text>
</comment>
<evidence type="ECO:0000313" key="3">
    <source>
        <dbReference type="Proteomes" id="UP000237631"/>
    </source>
</evidence>
<dbReference type="STRING" id="357750.A0A2S6CCT4"/>
<dbReference type="OrthoDB" id="3638117at2759"/>
<name>A0A2S6CCT4_9PEZI</name>
<reference evidence="3" key="1">
    <citation type="journal article" date="2017" name="bioRxiv">
        <title>Conservation of a gene cluster reveals novel cercosporin biosynthetic mechanisms and extends production to the genus Colletotrichum.</title>
        <authorList>
            <person name="de Jonge R."/>
            <person name="Ebert M.K."/>
            <person name="Huitt-Roehl C.R."/>
            <person name="Pal P."/>
            <person name="Suttle J.C."/>
            <person name="Spanner R.E."/>
            <person name="Neubauer J.D."/>
            <person name="Jurick W.M.II."/>
            <person name="Stott K.A."/>
            <person name="Secor G.A."/>
            <person name="Thomma B.P.H.J."/>
            <person name="Van de Peer Y."/>
            <person name="Townsend C.A."/>
            <person name="Bolton M.D."/>
        </authorList>
    </citation>
    <scope>NUCLEOTIDE SEQUENCE [LARGE SCALE GENOMIC DNA]</scope>
    <source>
        <strain evidence="3">CBS538.71</strain>
    </source>
</reference>
<gene>
    <name evidence="2" type="ORF">CBER1_06276</name>
</gene>
<organism evidence="2 3">
    <name type="scientific">Cercospora berteroae</name>
    <dbReference type="NCBI Taxonomy" id="357750"/>
    <lineage>
        <taxon>Eukaryota</taxon>
        <taxon>Fungi</taxon>
        <taxon>Dikarya</taxon>
        <taxon>Ascomycota</taxon>
        <taxon>Pezizomycotina</taxon>
        <taxon>Dothideomycetes</taxon>
        <taxon>Dothideomycetidae</taxon>
        <taxon>Mycosphaerellales</taxon>
        <taxon>Mycosphaerellaceae</taxon>
        <taxon>Cercospora</taxon>
    </lineage>
</organism>
<feature type="chain" id="PRO_5015528606" description="Ubiquitin 3 binding protein But2 C-terminal domain-containing protein" evidence="1">
    <location>
        <begin position="16"/>
        <end position="392"/>
    </location>
</feature>
<keyword evidence="1" id="KW-0732">Signal</keyword>
<accession>A0A2S6CCT4</accession>
<protein>
    <recommendedName>
        <fullName evidence="4">Ubiquitin 3 binding protein But2 C-terminal domain-containing protein</fullName>
    </recommendedName>
</protein>
<dbReference type="AlphaFoldDB" id="A0A2S6CCT4"/>
<proteinExistence type="predicted"/>
<evidence type="ECO:0008006" key="4">
    <source>
        <dbReference type="Google" id="ProtNLM"/>
    </source>
</evidence>
<evidence type="ECO:0000313" key="2">
    <source>
        <dbReference type="EMBL" id="PPJ57540.1"/>
    </source>
</evidence>
<dbReference type="Proteomes" id="UP000237631">
    <property type="component" value="Unassembled WGS sequence"/>
</dbReference>